<dbReference type="GeneID" id="79905371"/>
<reference evidence="1" key="1">
    <citation type="submission" date="2010-01" db="EMBL/GenBank/DDBJ databases">
        <title>Complete sequence of plasmid5 of Zymomonas mobilis subsp. mobilis ZM4.</title>
        <authorList>
            <consortium name="US DOE Joint Genome Institute"/>
            <person name="Lucas S."/>
            <person name="Copeland A."/>
            <person name="Lapidus A."/>
            <person name="Glavina del Rio T."/>
            <person name="Tice H."/>
            <person name="Bruce D."/>
            <person name="Goodwin L."/>
            <person name="Pitluck S."/>
            <person name="Balakireva M."/>
            <person name="Brettin T."/>
            <person name="Detter J.C."/>
            <person name="Han C."/>
            <person name="Larimer F."/>
            <person name="Land M."/>
            <person name="Hauser L."/>
            <person name="Kyrpides N."/>
            <person name="Mikhailova N."/>
            <person name="Pappas K."/>
        </authorList>
    </citation>
    <scope>NUCLEOTIDE SEQUENCE [LARGE SCALE GENOMIC DNA]</scope>
    <source>
        <strain evidence="1">ZM4</strain>
        <plasmid evidence="1">pZZM405</plasmid>
    </source>
</reference>
<dbReference type="AlphaFoldDB" id="A0A806D7W1"/>
<sequence>MKNIKRVNSPIKRNINTKSLKQADREYILKALKSFSNKDATLWIEQKKTIEWGSIEQLDRQYVVDAVAASAPNHCIDGWGFASRALSSILVGDGHTARHLAYYAQLRAALSILANLGVGIFNGTNFVINRNGNIIALDYGKENVGGRLGTHIIVWKALTEWSKNPISAEIFLNLIKIRGNSLFDCISAIYPSGSKIIAVEEMIRSWGVDLSGSKSEQMARNISSYMPQLSNPLNSGLEGLKLVKDFWDLFELGASHFDKIDLFLLRMILQKQHHSIYNKANYADGAIKERHNELPDNIKSAASIDFLTKQGYDDYPFLIKEAKKNNKVKQPTEMLARAFILLRIATGFTQSSFQESGILFNSSNRFSWLKSLIEMRGFFDISNTNFERNYLWDDMEDALLDFEDSIDPIPGSMFEWMQKGERGLPTISQAERVGVWSLYV</sequence>
<protein>
    <submittedName>
        <fullName evidence="1">Uncharacterized protein</fullName>
    </submittedName>
</protein>
<geneLocation type="plasmid" evidence="1">
    <name>pZZM405</name>
</geneLocation>
<dbReference type="EMBL" id="CP001885">
    <property type="protein sequence ID" value="ADC33914.1"/>
    <property type="molecule type" value="Genomic_DNA"/>
</dbReference>
<proteinExistence type="predicted"/>
<name>A0A806D7W1_ZYMMO</name>
<gene>
    <name evidence="1" type="ORF">ZZM4_0149</name>
</gene>
<evidence type="ECO:0000313" key="1">
    <source>
        <dbReference type="EMBL" id="ADC33914.1"/>
    </source>
</evidence>
<accession>A0A806D7W1</accession>
<dbReference type="RefSeq" id="WP_012954782.1">
    <property type="nucleotide sequence ID" value="NC_013788.1"/>
</dbReference>
<organism evidence="1">
    <name type="scientific">Zymomonas mobilis subsp. mobilis (strain ATCC 31821 / ZM4 / CP4)</name>
    <dbReference type="NCBI Taxonomy" id="264203"/>
    <lineage>
        <taxon>Bacteria</taxon>
        <taxon>Pseudomonadati</taxon>
        <taxon>Pseudomonadota</taxon>
        <taxon>Alphaproteobacteria</taxon>
        <taxon>Sphingomonadales</taxon>
        <taxon>Zymomonadaceae</taxon>
        <taxon>Zymomonas</taxon>
    </lineage>
</organism>
<keyword evidence="1" id="KW-0614">Plasmid</keyword>